<gene>
    <name evidence="2" type="ORF">OOA_18269</name>
</gene>
<dbReference type="OrthoDB" id="9816113at2"/>
<dbReference type="Pfam" id="PF01755">
    <property type="entry name" value="Glyco_transf_25"/>
    <property type="match status" value="1"/>
</dbReference>
<dbReference type="InterPro" id="IPR002654">
    <property type="entry name" value="Glyco_trans_25"/>
</dbReference>
<dbReference type="GO" id="GO:0016757">
    <property type="term" value="F:glycosyltransferase activity"/>
    <property type="evidence" value="ECO:0007669"/>
    <property type="project" value="UniProtKB-KW"/>
</dbReference>
<name>K8WD53_9GAMM</name>
<evidence type="ECO:0000259" key="1">
    <source>
        <dbReference type="Pfam" id="PF01755"/>
    </source>
</evidence>
<dbReference type="PATRIC" id="fig|1141662.3.peg.3708"/>
<protein>
    <submittedName>
        <fullName evidence="2">Beta1,4-galactosyltransferase WaaX</fullName>
    </submittedName>
</protein>
<keyword evidence="2" id="KW-0328">Glycosyltransferase</keyword>
<dbReference type="AlphaFoldDB" id="K8WD53"/>
<proteinExistence type="predicted"/>
<organism evidence="2 3">
    <name type="scientific">Providencia burhodogranariea DSM 19968</name>
    <dbReference type="NCBI Taxonomy" id="1141662"/>
    <lineage>
        <taxon>Bacteria</taxon>
        <taxon>Pseudomonadati</taxon>
        <taxon>Pseudomonadota</taxon>
        <taxon>Gammaproteobacteria</taxon>
        <taxon>Enterobacterales</taxon>
        <taxon>Morganellaceae</taxon>
        <taxon>Providencia</taxon>
    </lineage>
</organism>
<keyword evidence="2" id="KW-0808">Transferase</keyword>
<reference evidence="2 3" key="1">
    <citation type="journal article" date="2012" name="BMC Genomics">
        <title>Comparative genomics of bacteria in the genus Providencia isolated from wild Drosophila melanogaster.</title>
        <authorList>
            <person name="Galac M.R."/>
            <person name="Lazzaro B.P."/>
        </authorList>
    </citation>
    <scope>NUCLEOTIDE SEQUENCE [LARGE SCALE GENOMIC DNA]</scope>
    <source>
        <strain evidence="2 3">DSM 19968</strain>
    </source>
</reference>
<evidence type="ECO:0000313" key="2">
    <source>
        <dbReference type="EMBL" id="EKT54170.1"/>
    </source>
</evidence>
<evidence type="ECO:0000313" key="3">
    <source>
        <dbReference type="Proteomes" id="UP000009336"/>
    </source>
</evidence>
<comment type="caution">
    <text evidence="2">The sequence shown here is derived from an EMBL/GenBank/DDBJ whole genome shotgun (WGS) entry which is preliminary data.</text>
</comment>
<dbReference type="Proteomes" id="UP000009336">
    <property type="component" value="Unassembled WGS sequence"/>
</dbReference>
<dbReference type="HOGENOM" id="CLU_071269_4_1_6"/>
<dbReference type="RefSeq" id="WP_008913620.1">
    <property type="nucleotide sequence ID" value="NZ_KB233226.1"/>
</dbReference>
<dbReference type="EMBL" id="AKKL01000050">
    <property type="protein sequence ID" value="EKT54170.1"/>
    <property type="molecule type" value="Genomic_DNA"/>
</dbReference>
<dbReference type="eggNOG" id="COG3306">
    <property type="taxonomic scope" value="Bacteria"/>
</dbReference>
<keyword evidence="3" id="KW-1185">Reference proteome</keyword>
<dbReference type="STRING" id="1141662.OOA_18269"/>
<sequence length="261" mass="30303">MKSTVPIFIVSLKKDIERRNNITNALSAQNLSWTVIDAIEGKNLQPDYLESLNYQYSGLVSANEVACSLSHQSIYKKIINSDTEWALILEDDAIIDEQLSGLIEQLESEKTSLLRKKNIYLLGGQEGLISRNRISLSLINTININNIIFRKVTYTPNKISRACCYLIHRDECKKLIDLFDEYFYVADAWGLFHKFKIVNEYFLTEIVKHPIVSIENSNLEKDRIEISNRLKKSPRRKKGNIETKIDYLLLQTRRLLRSLKF</sequence>
<feature type="domain" description="Glycosyl transferase family 25" evidence="1">
    <location>
        <begin position="6"/>
        <end position="187"/>
    </location>
</feature>
<dbReference type="CDD" id="cd06532">
    <property type="entry name" value="Glyco_transf_25"/>
    <property type="match status" value="1"/>
</dbReference>
<accession>K8WD53</accession>